<accession>A0A226D432</accession>
<evidence type="ECO:0000313" key="2">
    <source>
        <dbReference type="EMBL" id="OXA39830.1"/>
    </source>
</evidence>
<organism evidence="2 3">
    <name type="scientific">Folsomia candida</name>
    <name type="common">Springtail</name>
    <dbReference type="NCBI Taxonomy" id="158441"/>
    <lineage>
        <taxon>Eukaryota</taxon>
        <taxon>Metazoa</taxon>
        <taxon>Ecdysozoa</taxon>
        <taxon>Arthropoda</taxon>
        <taxon>Hexapoda</taxon>
        <taxon>Collembola</taxon>
        <taxon>Entomobryomorpha</taxon>
        <taxon>Isotomoidea</taxon>
        <taxon>Isotomidae</taxon>
        <taxon>Proisotominae</taxon>
        <taxon>Folsomia</taxon>
    </lineage>
</organism>
<gene>
    <name evidence="2" type="ORF">Fcan01_25509</name>
</gene>
<dbReference type="AlphaFoldDB" id="A0A226D432"/>
<comment type="caution">
    <text evidence="2">The sequence shown here is derived from an EMBL/GenBank/DDBJ whole genome shotgun (WGS) entry which is preliminary data.</text>
</comment>
<evidence type="ECO:0000313" key="3">
    <source>
        <dbReference type="Proteomes" id="UP000198287"/>
    </source>
</evidence>
<proteinExistence type="predicted"/>
<feature type="chain" id="PRO_5012668941" evidence="1">
    <location>
        <begin position="17"/>
        <end position="230"/>
    </location>
</feature>
<reference evidence="2 3" key="1">
    <citation type="submission" date="2015-12" db="EMBL/GenBank/DDBJ databases">
        <title>The genome of Folsomia candida.</title>
        <authorList>
            <person name="Faddeeva A."/>
            <person name="Derks M.F."/>
            <person name="Anvar Y."/>
            <person name="Smit S."/>
            <person name="Van Straalen N."/>
            <person name="Roelofs D."/>
        </authorList>
    </citation>
    <scope>NUCLEOTIDE SEQUENCE [LARGE SCALE GENOMIC DNA]</scope>
    <source>
        <strain evidence="2 3">VU population</strain>
        <tissue evidence="2">Whole body</tissue>
    </source>
</reference>
<protein>
    <submittedName>
        <fullName evidence="2">Uncharacterized protein</fullName>
    </submittedName>
</protein>
<dbReference type="EMBL" id="LNIX01000037">
    <property type="protein sequence ID" value="OXA39830.1"/>
    <property type="molecule type" value="Genomic_DNA"/>
</dbReference>
<keyword evidence="1" id="KW-0732">Signal</keyword>
<dbReference type="Proteomes" id="UP000198287">
    <property type="component" value="Unassembled WGS sequence"/>
</dbReference>
<sequence length="230" mass="25009">MQVIVIVLLLVAGSLANSIRQTRVSNPPCPLPEEYTGPEGPLNITYHPILEIHEGGSHGVFTINGLNTYSSYWTIDMITNMFTITLDNLSLDATYSATGYLDATPYSQGCIPSGNFTGGDTARITVAGLRVVGQATFFVNLVNDRVSIRRLSVASFSFTDITVDLGANFQIGWAPVDWPAFNGNLKACMDSEFAANNPAIVEKFRLAINEKIQHYTSEELSELIGNICPP</sequence>
<evidence type="ECO:0000256" key="1">
    <source>
        <dbReference type="SAM" id="SignalP"/>
    </source>
</evidence>
<feature type="signal peptide" evidence="1">
    <location>
        <begin position="1"/>
        <end position="16"/>
    </location>
</feature>
<name>A0A226D432_FOLCA</name>
<keyword evidence="3" id="KW-1185">Reference proteome</keyword>